<evidence type="ECO:0000256" key="1">
    <source>
        <dbReference type="SAM" id="Coils"/>
    </source>
</evidence>
<organism evidence="2 3">
    <name type="scientific">Phtheirospermum japonicum</name>
    <dbReference type="NCBI Taxonomy" id="374723"/>
    <lineage>
        <taxon>Eukaryota</taxon>
        <taxon>Viridiplantae</taxon>
        <taxon>Streptophyta</taxon>
        <taxon>Embryophyta</taxon>
        <taxon>Tracheophyta</taxon>
        <taxon>Spermatophyta</taxon>
        <taxon>Magnoliopsida</taxon>
        <taxon>eudicotyledons</taxon>
        <taxon>Gunneridae</taxon>
        <taxon>Pentapetalae</taxon>
        <taxon>asterids</taxon>
        <taxon>lamiids</taxon>
        <taxon>Lamiales</taxon>
        <taxon>Orobanchaceae</taxon>
        <taxon>Orobanchaceae incertae sedis</taxon>
        <taxon>Phtheirospermum</taxon>
    </lineage>
</organism>
<sequence length="203" mass="22479">MIGLSGLSSEADGDAEWRAAIDSVTSAATIIKQESGGRVTREDEDGKHEPQNIKHYQIKAQKTLYDILDKTIEVVTDTAHNLEKDPADNDAGVRLFKRAPVGIVFDHVDELQGPKKKPKIIPGEELDEKSKKFRKRLQSTAVDGADIMAAARAAGQKALAKLEAKEAAAKREEERVAELKKIRGERWLPSIARQMRLTAQCKR</sequence>
<proteinExistence type="predicted"/>
<dbReference type="AlphaFoldDB" id="A0A830BZ38"/>
<dbReference type="OrthoDB" id="1919921at2759"/>
<dbReference type="EMBL" id="BMAC01000214">
    <property type="protein sequence ID" value="GFP90288.1"/>
    <property type="molecule type" value="Genomic_DNA"/>
</dbReference>
<dbReference type="PANTHER" id="PTHR36765">
    <property type="entry name" value="EXPRESSED PROTEIN"/>
    <property type="match status" value="1"/>
</dbReference>
<keyword evidence="1" id="KW-0175">Coiled coil</keyword>
<evidence type="ECO:0000313" key="3">
    <source>
        <dbReference type="Proteomes" id="UP000653305"/>
    </source>
</evidence>
<reference evidence="2" key="1">
    <citation type="submission" date="2020-07" db="EMBL/GenBank/DDBJ databases">
        <title>Ethylene signaling mediates host invasion by parasitic plants.</title>
        <authorList>
            <person name="Yoshida S."/>
        </authorList>
    </citation>
    <scope>NUCLEOTIDE SEQUENCE</scope>
    <source>
        <strain evidence="2">Okayama</strain>
    </source>
</reference>
<evidence type="ECO:0000313" key="2">
    <source>
        <dbReference type="EMBL" id="GFP90288.1"/>
    </source>
</evidence>
<dbReference type="Proteomes" id="UP000653305">
    <property type="component" value="Unassembled WGS sequence"/>
</dbReference>
<protein>
    <submittedName>
        <fullName evidence="2">Uncharacterized protein</fullName>
    </submittedName>
</protein>
<comment type="caution">
    <text evidence="2">The sequence shown here is derived from an EMBL/GenBank/DDBJ whole genome shotgun (WGS) entry which is preliminary data.</text>
</comment>
<gene>
    <name evidence="2" type="ORF">PHJA_001172700</name>
</gene>
<keyword evidence="3" id="KW-1185">Reference proteome</keyword>
<accession>A0A830BZ38</accession>
<feature type="coiled-coil region" evidence="1">
    <location>
        <begin position="152"/>
        <end position="182"/>
    </location>
</feature>
<dbReference type="PANTHER" id="PTHR36765:SF1">
    <property type="entry name" value="EXPRESSED PROTEIN"/>
    <property type="match status" value="1"/>
</dbReference>
<name>A0A830BZ38_9LAMI</name>